<dbReference type="EMBL" id="RBKU01000001">
    <property type="protein sequence ID" value="RKR81341.1"/>
    <property type="molecule type" value="Genomic_DNA"/>
</dbReference>
<accession>A0A495IY85</accession>
<reference evidence="1 2" key="1">
    <citation type="submission" date="2018-10" db="EMBL/GenBank/DDBJ databases">
        <title>Genomic Encyclopedia of Archaeal and Bacterial Type Strains, Phase II (KMG-II): from individual species to whole genera.</title>
        <authorList>
            <person name="Goeker M."/>
        </authorList>
    </citation>
    <scope>NUCLEOTIDE SEQUENCE [LARGE SCALE GENOMIC DNA]</scope>
    <source>
        <strain evidence="1 2">DSM 18602</strain>
    </source>
</reference>
<comment type="caution">
    <text evidence="1">The sequence shown here is derived from an EMBL/GenBank/DDBJ whole genome shotgun (WGS) entry which is preliminary data.</text>
</comment>
<evidence type="ECO:0000313" key="1">
    <source>
        <dbReference type="EMBL" id="RKR81341.1"/>
    </source>
</evidence>
<name>A0A495IY85_9SPHI</name>
<gene>
    <name evidence="1" type="ORF">BDD43_1486</name>
</gene>
<evidence type="ECO:0000313" key="2">
    <source>
        <dbReference type="Proteomes" id="UP000268007"/>
    </source>
</evidence>
<organism evidence="1 2">
    <name type="scientific">Mucilaginibacter gracilis</name>
    <dbReference type="NCBI Taxonomy" id="423350"/>
    <lineage>
        <taxon>Bacteria</taxon>
        <taxon>Pseudomonadati</taxon>
        <taxon>Bacteroidota</taxon>
        <taxon>Sphingobacteriia</taxon>
        <taxon>Sphingobacteriales</taxon>
        <taxon>Sphingobacteriaceae</taxon>
        <taxon>Mucilaginibacter</taxon>
    </lineage>
</organism>
<sequence length="47" mass="5580">MHFEEWDCELDHPYHQFDCVTYTEELADFSVSLCNWMTHIGSLKTGI</sequence>
<dbReference type="RefSeq" id="WP_162846998.1">
    <property type="nucleotide sequence ID" value="NZ_RBKU01000001.1"/>
</dbReference>
<dbReference type="AlphaFoldDB" id="A0A495IY85"/>
<keyword evidence="2" id="KW-1185">Reference proteome</keyword>
<proteinExistence type="predicted"/>
<protein>
    <submittedName>
        <fullName evidence="1">Uncharacterized protein</fullName>
    </submittedName>
</protein>
<dbReference type="Proteomes" id="UP000268007">
    <property type="component" value="Unassembled WGS sequence"/>
</dbReference>